<dbReference type="Proteomes" id="UP001262889">
    <property type="component" value="Unassembled WGS sequence"/>
</dbReference>
<feature type="domain" description="Peptidase S54 rhomboid" evidence="8">
    <location>
        <begin position="44"/>
        <end position="103"/>
    </location>
</feature>
<evidence type="ECO:0000256" key="2">
    <source>
        <dbReference type="ARBA" id="ARBA00009045"/>
    </source>
</evidence>
<keyword evidence="4 9" id="KW-0378">Hydrolase</keyword>
<dbReference type="InterPro" id="IPR035952">
    <property type="entry name" value="Rhomboid-like_sf"/>
</dbReference>
<comment type="caution">
    <text evidence="9">The sequence shown here is derived from an EMBL/GenBank/DDBJ whole genome shotgun (WGS) entry which is preliminary data.</text>
</comment>
<evidence type="ECO:0000256" key="3">
    <source>
        <dbReference type="ARBA" id="ARBA00022692"/>
    </source>
</evidence>
<comment type="similarity">
    <text evidence="2">Belongs to the peptidase S54 family.</text>
</comment>
<dbReference type="PANTHER" id="PTHR43731:SF14">
    <property type="entry name" value="PRESENILIN-ASSOCIATED RHOMBOID-LIKE PROTEIN, MITOCHONDRIAL"/>
    <property type="match status" value="1"/>
</dbReference>
<feature type="transmembrane region" description="Helical" evidence="7">
    <location>
        <begin position="160"/>
        <end position="183"/>
    </location>
</feature>
<dbReference type="Gene3D" id="1.20.1540.10">
    <property type="entry name" value="Rhomboid-like"/>
    <property type="match status" value="1"/>
</dbReference>
<evidence type="ECO:0000259" key="8">
    <source>
        <dbReference type="Pfam" id="PF01694"/>
    </source>
</evidence>
<dbReference type="PANTHER" id="PTHR43731">
    <property type="entry name" value="RHOMBOID PROTEASE"/>
    <property type="match status" value="1"/>
</dbReference>
<feature type="transmembrane region" description="Helical" evidence="7">
    <location>
        <begin position="43"/>
        <end position="72"/>
    </location>
</feature>
<comment type="subcellular location">
    <subcellularLocation>
        <location evidence="1">Membrane</location>
        <topology evidence="1">Multi-pass membrane protein</topology>
    </subcellularLocation>
</comment>
<organism evidence="9 10">
    <name type="scientific">Autumnicola tepida</name>
    <dbReference type="NCBI Taxonomy" id="3075595"/>
    <lineage>
        <taxon>Bacteria</taxon>
        <taxon>Pseudomonadati</taxon>
        <taxon>Bacteroidota</taxon>
        <taxon>Flavobacteriia</taxon>
        <taxon>Flavobacteriales</taxon>
        <taxon>Flavobacteriaceae</taxon>
        <taxon>Autumnicola</taxon>
    </lineage>
</organism>
<name>A0ABU3C953_9FLAO</name>
<evidence type="ECO:0000256" key="7">
    <source>
        <dbReference type="SAM" id="Phobius"/>
    </source>
</evidence>
<feature type="transmembrane region" description="Helical" evidence="7">
    <location>
        <begin position="195"/>
        <end position="215"/>
    </location>
</feature>
<protein>
    <submittedName>
        <fullName evidence="9">Rhomboid family intramembrane serine protease</fullName>
        <ecNumber evidence="9">3.4.21.-</ecNumber>
    </submittedName>
</protein>
<evidence type="ECO:0000256" key="1">
    <source>
        <dbReference type="ARBA" id="ARBA00004141"/>
    </source>
</evidence>
<proteinExistence type="inferred from homology"/>
<dbReference type="RefSeq" id="WP_311534486.1">
    <property type="nucleotide sequence ID" value="NZ_JAVRHQ010000008.1"/>
</dbReference>
<evidence type="ECO:0000256" key="5">
    <source>
        <dbReference type="ARBA" id="ARBA00022989"/>
    </source>
</evidence>
<feature type="transmembrane region" description="Helical" evidence="7">
    <location>
        <begin position="12"/>
        <end position="37"/>
    </location>
</feature>
<accession>A0ABU3C953</accession>
<dbReference type="Pfam" id="PF01694">
    <property type="entry name" value="Rhomboid"/>
    <property type="match status" value="2"/>
</dbReference>
<dbReference type="InterPro" id="IPR050925">
    <property type="entry name" value="Rhomboid_protease_S54"/>
</dbReference>
<keyword evidence="9" id="KW-0645">Protease</keyword>
<dbReference type="GO" id="GO:0006508">
    <property type="term" value="P:proteolysis"/>
    <property type="evidence" value="ECO:0007669"/>
    <property type="project" value="UniProtKB-KW"/>
</dbReference>
<sequence length="250" mass="28437">MGRITETVKVLLIVNILFFVGSQFLGEYAYQLFALWFPKNDNFYFWQLITHMFMHGGLTHIFFNMFALYIFGSLLEQSIGQPRFLFLYFSAGLGAAGLQILFSYFTFNSAYQAYLDAGFNPNEIQGFLNEVVASGRYNFYNNVPQDATEALINSYVTPMVGASGAVFGVMAAIALIYPNLPLYLMFIPIPIKAKYFIGGYFLINVYSAITGANILGPSNTAYWAHIGGAIIGFLMMWYWKKNQFNQNRWY</sequence>
<evidence type="ECO:0000313" key="9">
    <source>
        <dbReference type="EMBL" id="MDT0642863.1"/>
    </source>
</evidence>
<keyword evidence="3 7" id="KW-0812">Transmembrane</keyword>
<feature type="transmembrane region" description="Helical" evidence="7">
    <location>
        <begin position="84"/>
        <end position="105"/>
    </location>
</feature>
<feature type="domain" description="Peptidase S54 rhomboid" evidence="8">
    <location>
        <begin position="149"/>
        <end position="239"/>
    </location>
</feature>
<reference evidence="9 10" key="1">
    <citation type="submission" date="2023-09" db="EMBL/GenBank/DDBJ databases">
        <authorList>
            <person name="Rey-Velasco X."/>
        </authorList>
    </citation>
    <scope>NUCLEOTIDE SEQUENCE [LARGE SCALE GENOMIC DNA]</scope>
    <source>
        <strain evidence="9 10">F363</strain>
    </source>
</reference>
<evidence type="ECO:0000256" key="6">
    <source>
        <dbReference type="ARBA" id="ARBA00023136"/>
    </source>
</evidence>
<evidence type="ECO:0000256" key="4">
    <source>
        <dbReference type="ARBA" id="ARBA00022801"/>
    </source>
</evidence>
<dbReference type="InterPro" id="IPR022764">
    <property type="entry name" value="Peptidase_S54_rhomboid_dom"/>
</dbReference>
<feature type="transmembrane region" description="Helical" evidence="7">
    <location>
        <begin position="221"/>
        <end position="239"/>
    </location>
</feature>
<evidence type="ECO:0000313" key="10">
    <source>
        <dbReference type="Proteomes" id="UP001262889"/>
    </source>
</evidence>
<keyword evidence="10" id="KW-1185">Reference proteome</keyword>
<dbReference type="EC" id="3.4.21.-" evidence="9"/>
<dbReference type="SUPFAM" id="SSF144091">
    <property type="entry name" value="Rhomboid-like"/>
    <property type="match status" value="1"/>
</dbReference>
<dbReference type="GO" id="GO:0008233">
    <property type="term" value="F:peptidase activity"/>
    <property type="evidence" value="ECO:0007669"/>
    <property type="project" value="UniProtKB-KW"/>
</dbReference>
<keyword evidence="5 7" id="KW-1133">Transmembrane helix</keyword>
<keyword evidence="6 7" id="KW-0472">Membrane</keyword>
<dbReference type="EMBL" id="JAVRHQ010000008">
    <property type="protein sequence ID" value="MDT0642863.1"/>
    <property type="molecule type" value="Genomic_DNA"/>
</dbReference>
<gene>
    <name evidence="9" type="ORF">RM553_08475</name>
</gene>